<dbReference type="PANTHER" id="PTHR11607:SF3">
    <property type="entry name" value="LYSOSOMAL ALPHA-MANNOSIDASE"/>
    <property type="match status" value="1"/>
</dbReference>
<comment type="caution">
    <text evidence="3">The sequence shown here is derived from an EMBL/GenBank/DDBJ whole genome shotgun (WGS) entry which is preliminary data.</text>
</comment>
<keyword evidence="1" id="KW-0378">Hydrolase</keyword>
<dbReference type="GO" id="GO:0005764">
    <property type="term" value="C:lysosome"/>
    <property type="evidence" value="ECO:0007669"/>
    <property type="project" value="TreeGrafter"/>
</dbReference>
<dbReference type="Proteomes" id="UP000663873">
    <property type="component" value="Unassembled WGS sequence"/>
</dbReference>
<dbReference type="PANTHER" id="PTHR11607">
    <property type="entry name" value="ALPHA-MANNOSIDASE"/>
    <property type="match status" value="1"/>
</dbReference>
<dbReference type="InterPro" id="IPR037094">
    <property type="entry name" value="Glyco_hydro_38_cen_sf"/>
</dbReference>
<gene>
    <name evidence="3" type="ORF">UJA718_LOCUS48405</name>
</gene>
<evidence type="ECO:0000313" key="4">
    <source>
        <dbReference type="Proteomes" id="UP000663873"/>
    </source>
</evidence>
<dbReference type="GO" id="GO:0006013">
    <property type="term" value="P:mannose metabolic process"/>
    <property type="evidence" value="ECO:0007669"/>
    <property type="project" value="InterPro"/>
</dbReference>
<name>A0A821YNW7_9BILA</name>
<dbReference type="SUPFAM" id="SSF88688">
    <property type="entry name" value="Families 57/38 glycoside transferase middle domain"/>
    <property type="match status" value="1"/>
</dbReference>
<dbReference type="InterPro" id="IPR028995">
    <property type="entry name" value="Glyco_hydro_57/38_cen_sf"/>
</dbReference>
<evidence type="ECO:0000259" key="2">
    <source>
        <dbReference type="Pfam" id="PF09261"/>
    </source>
</evidence>
<dbReference type="InterPro" id="IPR015341">
    <property type="entry name" value="Glyco_hydro_38_cen"/>
</dbReference>
<dbReference type="InterPro" id="IPR050843">
    <property type="entry name" value="Glycosyl_Hydrlase_38"/>
</dbReference>
<proteinExistence type="predicted"/>
<keyword evidence="4" id="KW-1185">Reference proteome</keyword>
<feature type="non-terminal residue" evidence="3">
    <location>
        <position position="1"/>
    </location>
</feature>
<dbReference type="AlphaFoldDB" id="A0A821YNW7"/>
<evidence type="ECO:0000256" key="1">
    <source>
        <dbReference type="ARBA" id="ARBA00022801"/>
    </source>
</evidence>
<protein>
    <recommendedName>
        <fullName evidence="2">Glycoside hydrolase family 38 central domain-containing protein</fullName>
    </recommendedName>
</protein>
<dbReference type="FunFam" id="1.20.1270.50:FF:000003">
    <property type="entry name" value="Alpha-mannosidase"/>
    <property type="match status" value="1"/>
</dbReference>
<feature type="domain" description="Glycoside hydrolase family 38 central" evidence="2">
    <location>
        <begin position="1"/>
        <end position="35"/>
    </location>
</feature>
<dbReference type="EMBL" id="CAJOBP010096597">
    <property type="protein sequence ID" value="CAF4964076.1"/>
    <property type="molecule type" value="Genomic_DNA"/>
</dbReference>
<dbReference type="GO" id="GO:0004559">
    <property type="term" value="F:alpha-mannosidase activity"/>
    <property type="evidence" value="ECO:0007669"/>
    <property type="project" value="InterPro"/>
</dbReference>
<accession>A0A821YNW7</accession>
<evidence type="ECO:0000313" key="3">
    <source>
        <dbReference type="EMBL" id="CAF4964076.1"/>
    </source>
</evidence>
<dbReference type="Pfam" id="PF09261">
    <property type="entry name" value="Alpha-mann_mid"/>
    <property type="match status" value="1"/>
</dbReference>
<organism evidence="3 4">
    <name type="scientific">Rotaria socialis</name>
    <dbReference type="NCBI Taxonomy" id="392032"/>
    <lineage>
        <taxon>Eukaryota</taxon>
        <taxon>Metazoa</taxon>
        <taxon>Spiralia</taxon>
        <taxon>Gnathifera</taxon>
        <taxon>Rotifera</taxon>
        <taxon>Eurotatoria</taxon>
        <taxon>Bdelloidea</taxon>
        <taxon>Philodinida</taxon>
        <taxon>Philodinidae</taxon>
        <taxon>Rotaria</taxon>
    </lineage>
</organism>
<dbReference type="Gene3D" id="1.20.1270.50">
    <property type="entry name" value="Glycoside hydrolase family 38, central domain"/>
    <property type="match status" value="1"/>
</dbReference>
<sequence length="41" mass="4462">EAMGLVQHHDAVSGTSKQHVANDYAQRLSNGIDRAIVCHMT</sequence>
<reference evidence="3" key="1">
    <citation type="submission" date="2021-02" db="EMBL/GenBank/DDBJ databases">
        <authorList>
            <person name="Nowell W R."/>
        </authorList>
    </citation>
    <scope>NUCLEOTIDE SEQUENCE</scope>
</reference>